<evidence type="ECO:0000256" key="10">
    <source>
        <dbReference type="SAM" id="Phobius"/>
    </source>
</evidence>
<dbReference type="EMBL" id="CAXAMN010023917">
    <property type="protein sequence ID" value="CAK9082174.1"/>
    <property type="molecule type" value="Genomic_DNA"/>
</dbReference>
<accession>A0ABP0Q4S4</accession>
<gene>
    <name evidence="12" type="ORF">CCMP2556_LOCUS40157</name>
</gene>
<dbReference type="InterPro" id="IPR006330">
    <property type="entry name" value="Ado/ade_deaminase"/>
</dbReference>
<evidence type="ECO:0000256" key="8">
    <source>
        <dbReference type="ARBA" id="ARBA00023080"/>
    </source>
</evidence>
<protein>
    <recommendedName>
        <fullName evidence="11">Adenosine deaminase domain-containing protein</fullName>
    </recommendedName>
</protein>
<evidence type="ECO:0000256" key="7">
    <source>
        <dbReference type="ARBA" id="ARBA00022833"/>
    </source>
</evidence>
<dbReference type="Proteomes" id="UP001642484">
    <property type="component" value="Unassembled WGS sequence"/>
</dbReference>
<reference evidence="12 13" key="1">
    <citation type="submission" date="2024-02" db="EMBL/GenBank/DDBJ databases">
        <authorList>
            <person name="Chen Y."/>
            <person name="Shah S."/>
            <person name="Dougan E. K."/>
            <person name="Thang M."/>
            <person name="Chan C."/>
        </authorList>
    </citation>
    <scope>NUCLEOTIDE SEQUENCE [LARGE SCALE GENOMIC DNA]</scope>
</reference>
<sequence>MKQLGKENAVYLETMTGLKFDKNCSEVKQSDALSYIEKRLRETDAVDSGVVVYFQQHVPRTHDHAQQRLLKVISFLDSGNFPRWVGGNIVGPEHDDRGSLDLLVTPKISAHLSACKSCRWSVHAGELRCKNWNVLDAIEKFNASRIGHGLNWLDDGNIMEETLKRVRTRDILIETNLVSNKALDILGAKEHPLLRFLQHHISTCLCTDDSAMWGSTLTDEYMLAATLIPSEKLFDAFFQMGFDSLKYSFAPEDEKHILLDQYQNRINEFSQSCLGNLNETSAEDCYQTPNSISKFACAEWEGLCPNKQMQPNIWDMIWCALYVRGLGRGFLRPDRLFDMSLFYFYVMYRIFGWNFIWDSLVRHAILITFVISSVAYLLGGR</sequence>
<organism evidence="12 13">
    <name type="scientific">Durusdinium trenchii</name>
    <dbReference type="NCBI Taxonomy" id="1381693"/>
    <lineage>
        <taxon>Eukaryota</taxon>
        <taxon>Sar</taxon>
        <taxon>Alveolata</taxon>
        <taxon>Dinophyceae</taxon>
        <taxon>Suessiales</taxon>
        <taxon>Symbiodiniaceae</taxon>
        <taxon>Durusdinium</taxon>
    </lineage>
</organism>
<evidence type="ECO:0000313" key="12">
    <source>
        <dbReference type="EMBL" id="CAK9082174.1"/>
    </source>
</evidence>
<keyword evidence="8" id="KW-0546">Nucleotide metabolism</keyword>
<keyword evidence="5" id="KW-0660">Purine salvage</keyword>
<keyword evidence="10" id="KW-0472">Membrane</keyword>
<evidence type="ECO:0000256" key="2">
    <source>
        <dbReference type="ARBA" id="ARBA00005058"/>
    </source>
</evidence>
<evidence type="ECO:0000256" key="5">
    <source>
        <dbReference type="ARBA" id="ARBA00022726"/>
    </source>
</evidence>
<evidence type="ECO:0000256" key="6">
    <source>
        <dbReference type="ARBA" id="ARBA00022801"/>
    </source>
</evidence>
<comment type="pathway">
    <text evidence="2">Purine metabolism; purine nucleoside salvage.</text>
</comment>
<keyword evidence="7" id="KW-0862">Zinc</keyword>
<feature type="transmembrane region" description="Helical" evidence="10">
    <location>
        <begin position="336"/>
        <end position="355"/>
    </location>
</feature>
<dbReference type="PANTHER" id="PTHR11409">
    <property type="entry name" value="ADENOSINE DEAMINASE"/>
    <property type="match status" value="1"/>
</dbReference>
<dbReference type="Pfam" id="PF00962">
    <property type="entry name" value="A_deaminase"/>
    <property type="match status" value="1"/>
</dbReference>
<dbReference type="SUPFAM" id="SSF51556">
    <property type="entry name" value="Metallo-dependent hydrolases"/>
    <property type="match status" value="1"/>
</dbReference>
<evidence type="ECO:0000256" key="9">
    <source>
        <dbReference type="ARBA" id="ARBA00048787"/>
    </source>
</evidence>
<comment type="catalytic activity">
    <reaction evidence="9">
        <text>N(6)-methyl-AMP + H2O + H(+) = IMP + methylamine</text>
        <dbReference type="Rhea" id="RHEA:16001"/>
        <dbReference type="ChEBI" id="CHEBI:15377"/>
        <dbReference type="ChEBI" id="CHEBI:15378"/>
        <dbReference type="ChEBI" id="CHEBI:58053"/>
        <dbReference type="ChEBI" id="CHEBI:59338"/>
        <dbReference type="ChEBI" id="CHEBI:144842"/>
    </reaction>
    <physiologicalReaction direction="left-to-right" evidence="9">
        <dbReference type="Rhea" id="RHEA:16002"/>
    </physiologicalReaction>
</comment>
<dbReference type="InterPro" id="IPR001365">
    <property type="entry name" value="A_deaminase_dom"/>
</dbReference>
<dbReference type="InterPro" id="IPR032466">
    <property type="entry name" value="Metal_Hydrolase"/>
</dbReference>
<evidence type="ECO:0000256" key="3">
    <source>
        <dbReference type="ARBA" id="ARBA00006676"/>
    </source>
</evidence>
<evidence type="ECO:0000313" key="13">
    <source>
        <dbReference type="Proteomes" id="UP001642484"/>
    </source>
</evidence>
<name>A0ABP0Q4S4_9DINO</name>
<feature type="transmembrane region" description="Helical" evidence="10">
    <location>
        <begin position="361"/>
        <end position="379"/>
    </location>
</feature>
<keyword evidence="10" id="KW-1133">Transmembrane helix</keyword>
<evidence type="ECO:0000256" key="1">
    <source>
        <dbReference type="ARBA" id="ARBA00001947"/>
    </source>
</evidence>
<comment type="caution">
    <text evidence="12">The sequence shown here is derived from an EMBL/GenBank/DDBJ whole genome shotgun (WGS) entry which is preliminary data.</text>
</comment>
<keyword evidence="13" id="KW-1185">Reference proteome</keyword>
<keyword evidence="4" id="KW-0479">Metal-binding</keyword>
<comment type="similarity">
    <text evidence="3">Belongs to the metallo-dependent hydrolases superfamily. Adenosine and AMP deaminases family.</text>
</comment>
<feature type="domain" description="Adenosine deaminase" evidence="11">
    <location>
        <begin position="117"/>
        <end position="261"/>
    </location>
</feature>
<evidence type="ECO:0000256" key="4">
    <source>
        <dbReference type="ARBA" id="ARBA00022723"/>
    </source>
</evidence>
<comment type="cofactor">
    <cofactor evidence="1">
        <name>Zn(2+)</name>
        <dbReference type="ChEBI" id="CHEBI:29105"/>
    </cofactor>
</comment>
<evidence type="ECO:0000259" key="11">
    <source>
        <dbReference type="Pfam" id="PF00962"/>
    </source>
</evidence>
<keyword evidence="10" id="KW-0812">Transmembrane</keyword>
<keyword evidence="6" id="KW-0378">Hydrolase</keyword>
<dbReference type="PANTHER" id="PTHR11409:SF42">
    <property type="entry name" value="ADENOSINE DEAMINASE-LIKE PROTEIN"/>
    <property type="match status" value="1"/>
</dbReference>
<proteinExistence type="inferred from homology"/>
<dbReference type="Gene3D" id="3.20.20.140">
    <property type="entry name" value="Metal-dependent hydrolases"/>
    <property type="match status" value="1"/>
</dbReference>